<evidence type="ECO:0000313" key="2">
    <source>
        <dbReference type="EMBL" id="GAA0183380.1"/>
    </source>
</evidence>
<evidence type="ECO:0000313" key="3">
    <source>
        <dbReference type="Proteomes" id="UP001454036"/>
    </source>
</evidence>
<dbReference type="EMBL" id="BAABME010029238">
    <property type="protein sequence ID" value="GAA0183380.1"/>
    <property type="molecule type" value="Genomic_DNA"/>
</dbReference>
<evidence type="ECO:0000256" key="1">
    <source>
        <dbReference type="SAM" id="MobiDB-lite"/>
    </source>
</evidence>
<gene>
    <name evidence="2" type="ORF">LIER_42395</name>
</gene>
<dbReference type="AlphaFoldDB" id="A0AAV3RS93"/>
<feature type="region of interest" description="Disordered" evidence="1">
    <location>
        <begin position="1"/>
        <end position="43"/>
    </location>
</feature>
<dbReference type="Proteomes" id="UP001454036">
    <property type="component" value="Unassembled WGS sequence"/>
</dbReference>
<keyword evidence="3" id="KW-1185">Reference proteome</keyword>
<protein>
    <submittedName>
        <fullName evidence="2">Uncharacterized protein</fullName>
    </submittedName>
</protein>
<accession>A0AAV3RS93</accession>
<feature type="compositionally biased region" description="Low complexity" evidence="1">
    <location>
        <begin position="32"/>
        <end position="43"/>
    </location>
</feature>
<organism evidence="2 3">
    <name type="scientific">Lithospermum erythrorhizon</name>
    <name type="common">Purple gromwell</name>
    <name type="synonym">Lithospermum officinale var. erythrorhizon</name>
    <dbReference type="NCBI Taxonomy" id="34254"/>
    <lineage>
        <taxon>Eukaryota</taxon>
        <taxon>Viridiplantae</taxon>
        <taxon>Streptophyta</taxon>
        <taxon>Embryophyta</taxon>
        <taxon>Tracheophyta</taxon>
        <taxon>Spermatophyta</taxon>
        <taxon>Magnoliopsida</taxon>
        <taxon>eudicotyledons</taxon>
        <taxon>Gunneridae</taxon>
        <taxon>Pentapetalae</taxon>
        <taxon>asterids</taxon>
        <taxon>lamiids</taxon>
        <taxon>Boraginales</taxon>
        <taxon>Boraginaceae</taxon>
        <taxon>Boraginoideae</taxon>
        <taxon>Lithospermeae</taxon>
        <taxon>Lithospermum</taxon>
    </lineage>
</organism>
<name>A0AAV3RS93_LITER</name>
<reference evidence="2 3" key="1">
    <citation type="submission" date="2024-01" db="EMBL/GenBank/DDBJ databases">
        <title>The complete chloroplast genome sequence of Lithospermum erythrorhizon: insights into the phylogenetic relationship among Boraginaceae species and the maternal lineages of purple gromwells.</title>
        <authorList>
            <person name="Okada T."/>
            <person name="Watanabe K."/>
        </authorList>
    </citation>
    <scope>NUCLEOTIDE SEQUENCE [LARGE SCALE GENOMIC DNA]</scope>
</reference>
<proteinExistence type="predicted"/>
<sequence>MAEEYDQQASSNKRKWPSLDNESWSSQENKKNNPASSSSSSISKNIPSRILNVDACMLLSRSCGSEELGKSIAPIEDEATNDDGVIEVDLKPNIGEVSKTIDYVTGLMVKLQYDTNETPYYLSGNFGPIRKETPPTGDLKVIQGQIPVSIYKINYDSLTSFTPLDGVCVSHALYIYISCIV</sequence>
<comment type="caution">
    <text evidence="2">The sequence shown here is derived from an EMBL/GenBank/DDBJ whole genome shotgun (WGS) entry which is preliminary data.</text>
</comment>